<dbReference type="CDD" id="cd07575">
    <property type="entry name" value="Xc-1258_like"/>
    <property type="match status" value="1"/>
</dbReference>
<dbReference type="Gene3D" id="3.60.110.10">
    <property type="entry name" value="Carbon-nitrogen hydrolase"/>
    <property type="match status" value="1"/>
</dbReference>
<dbReference type="GeneID" id="77848719"/>
<dbReference type="PROSITE" id="PS50263">
    <property type="entry name" value="CN_HYDROLASE"/>
    <property type="match status" value="1"/>
</dbReference>
<reference evidence="7 8" key="1">
    <citation type="submission" date="2012-08" db="EMBL/GenBank/DDBJ databases">
        <title>The Genome Sequence of Barnesiella intestinihominis YIT 11860.</title>
        <authorList>
            <consortium name="The Broad Institute Genome Sequencing Platform"/>
            <person name="Earl A."/>
            <person name="Ward D."/>
            <person name="Feldgarden M."/>
            <person name="Gevers D."/>
            <person name="Morotomi M."/>
            <person name="Walker B."/>
            <person name="Young S.K."/>
            <person name="Zeng Q."/>
            <person name="Gargeya S."/>
            <person name="Fitzgerald M."/>
            <person name="Haas B."/>
            <person name="Abouelleil A."/>
            <person name="Alvarado L."/>
            <person name="Arachchi H.M."/>
            <person name="Berlin A.M."/>
            <person name="Chapman S.B."/>
            <person name="Goldberg J."/>
            <person name="Griggs A."/>
            <person name="Gujja S."/>
            <person name="Hansen M."/>
            <person name="Howarth C."/>
            <person name="Imamovic A."/>
            <person name="Larimer J."/>
            <person name="McCowen C."/>
            <person name="Montmayeur A."/>
            <person name="Murphy C."/>
            <person name="Neiman D."/>
            <person name="Pearson M."/>
            <person name="Priest M."/>
            <person name="Roberts A."/>
            <person name="Saif S."/>
            <person name="Shea T."/>
            <person name="Sisk P."/>
            <person name="Sykes S."/>
            <person name="Wortman J."/>
            <person name="Nusbaum C."/>
            <person name="Birren B."/>
        </authorList>
    </citation>
    <scope>NUCLEOTIDE SEQUENCE [LARGE SCALE GENOMIC DNA]</scope>
    <source>
        <strain evidence="7 8">YIT 11860</strain>
    </source>
</reference>
<evidence type="ECO:0000256" key="5">
    <source>
        <dbReference type="ARBA" id="ARBA00072139"/>
    </source>
</evidence>
<evidence type="ECO:0000313" key="8">
    <source>
        <dbReference type="Proteomes" id="UP000006044"/>
    </source>
</evidence>
<protein>
    <recommendedName>
        <fullName evidence="5">Omega-amidase YafV</fullName>
        <ecNumber evidence="3">3.5.1.3</ecNumber>
    </recommendedName>
</protein>
<dbReference type="PANTHER" id="PTHR47799:SF1">
    <property type="entry name" value="OMEGA-AMIDASE YAFV"/>
    <property type="match status" value="1"/>
</dbReference>
<evidence type="ECO:0000256" key="4">
    <source>
        <dbReference type="ARBA" id="ARBA00052904"/>
    </source>
</evidence>
<evidence type="ECO:0000256" key="2">
    <source>
        <dbReference type="ARBA" id="ARBA00022801"/>
    </source>
</evidence>
<dbReference type="NCBIfam" id="NF007757">
    <property type="entry name" value="PRK10438.1"/>
    <property type="match status" value="1"/>
</dbReference>
<comment type="catalytic activity">
    <reaction evidence="4">
        <text>a monoamide of a dicarboxylate + H2O = a dicarboxylate + NH4(+)</text>
        <dbReference type="Rhea" id="RHEA:11716"/>
        <dbReference type="ChEBI" id="CHEBI:15377"/>
        <dbReference type="ChEBI" id="CHEBI:28938"/>
        <dbReference type="ChEBI" id="CHEBI:28965"/>
        <dbReference type="ChEBI" id="CHEBI:77450"/>
        <dbReference type="EC" id="3.5.1.3"/>
    </reaction>
</comment>
<dbReference type="InterPro" id="IPR003010">
    <property type="entry name" value="C-N_Hydrolase"/>
</dbReference>
<feature type="domain" description="CN hydrolase" evidence="6">
    <location>
        <begin position="5"/>
        <end position="238"/>
    </location>
</feature>
<dbReference type="Pfam" id="PF00795">
    <property type="entry name" value="CN_hydrolase"/>
    <property type="match status" value="1"/>
</dbReference>
<accession>K0WY85</accession>
<sequence>MGDVLRVSLIQTDIVWEDKRANLDKYATILSHITGDCDLVVFPEMFTTGFSMRAEDLAECIDGETITEVKKWSRNYNVAIAGSFIARAGNVCFNRGFFIEPDGSEHYYDKRHLFRMGEEGRHFVSGSEKLIVNYRGWNICLLVCYDLRFPVWCRNVGNEYDLLLFVANWPQSRSYAWRNLLIARAIENAAYVCGVNRIGQDETSMVYRGDTMAIGVKGEVIAESEPFVPQVVNVELDLSKLKSFREKFPVWKDADEFVLKK</sequence>
<evidence type="ECO:0000259" key="6">
    <source>
        <dbReference type="PROSITE" id="PS50263"/>
    </source>
</evidence>
<dbReference type="RefSeq" id="WP_008861914.1">
    <property type="nucleotide sequence ID" value="NZ_CAXSYG010000005.1"/>
</dbReference>
<dbReference type="eggNOG" id="COG0388">
    <property type="taxonomic scope" value="Bacteria"/>
</dbReference>
<dbReference type="STRING" id="742726.HMPREF9448_01453"/>
<dbReference type="EC" id="3.5.1.3" evidence="3"/>
<dbReference type="InterPro" id="IPR052737">
    <property type="entry name" value="Omega-amidase_YafV"/>
</dbReference>
<dbReference type="Proteomes" id="UP000006044">
    <property type="component" value="Unassembled WGS sequence"/>
</dbReference>
<keyword evidence="8" id="KW-1185">Reference proteome</keyword>
<dbReference type="HOGENOM" id="CLU_030130_3_7_10"/>
<evidence type="ECO:0000313" key="7">
    <source>
        <dbReference type="EMBL" id="EJZ64193.1"/>
    </source>
</evidence>
<dbReference type="AlphaFoldDB" id="K0WY85"/>
<organism evidence="7 8">
    <name type="scientific">Barnesiella intestinihominis YIT 11860</name>
    <dbReference type="NCBI Taxonomy" id="742726"/>
    <lineage>
        <taxon>Bacteria</taxon>
        <taxon>Pseudomonadati</taxon>
        <taxon>Bacteroidota</taxon>
        <taxon>Bacteroidia</taxon>
        <taxon>Bacteroidales</taxon>
        <taxon>Barnesiellaceae</taxon>
        <taxon>Barnesiella</taxon>
    </lineage>
</organism>
<dbReference type="EMBL" id="ADLE01000009">
    <property type="protein sequence ID" value="EJZ64193.1"/>
    <property type="molecule type" value="Genomic_DNA"/>
</dbReference>
<gene>
    <name evidence="7" type="ORF">HMPREF9448_01453</name>
</gene>
<keyword evidence="2" id="KW-0378">Hydrolase</keyword>
<comment type="similarity">
    <text evidence="1">Belongs to the carbon-nitrogen hydrolase superfamily. NIT1/NIT2 family.</text>
</comment>
<comment type="caution">
    <text evidence="7">The sequence shown here is derived from an EMBL/GenBank/DDBJ whole genome shotgun (WGS) entry which is preliminary data.</text>
</comment>
<dbReference type="PANTHER" id="PTHR47799">
    <property type="entry name" value="OMEGA-AMIDASE YAFV"/>
    <property type="match status" value="1"/>
</dbReference>
<dbReference type="SUPFAM" id="SSF56317">
    <property type="entry name" value="Carbon-nitrogen hydrolase"/>
    <property type="match status" value="1"/>
</dbReference>
<dbReference type="GO" id="GO:0106008">
    <property type="term" value="F:2-oxoglutaramate amidase activity"/>
    <property type="evidence" value="ECO:0007669"/>
    <property type="project" value="TreeGrafter"/>
</dbReference>
<name>K0WY85_9BACT</name>
<dbReference type="InterPro" id="IPR036526">
    <property type="entry name" value="C-N_Hydrolase_sf"/>
</dbReference>
<dbReference type="FunFam" id="3.60.110.10:FF:000004">
    <property type="entry name" value="Carbon-nitrogen hydrolase"/>
    <property type="match status" value="1"/>
</dbReference>
<dbReference type="OrthoDB" id="9811121at2"/>
<evidence type="ECO:0000256" key="3">
    <source>
        <dbReference type="ARBA" id="ARBA00039118"/>
    </source>
</evidence>
<proteinExistence type="inferred from homology"/>
<evidence type="ECO:0000256" key="1">
    <source>
        <dbReference type="ARBA" id="ARBA00010613"/>
    </source>
</evidence>
<dbReference type="GO" id="GO:0050152">
    <property type="term" value="F:omega-amidase activity"/>
    <property type="evidence" value="ECO:0007669"/>
    <property type="project" value="UniProtKB-EC"/>
</dbReference>